<evidence type="ECO:0000256" key="1">
    <source>
        <dbReference type="ARBA" id="ARBA00004141"/>
    </source>
</evidence>
<evidence type="ECO:0000256" key="5">
    <source>
        <dbReference type="ARBA" id="ARBA00022989"/>
    </source>
</evidence>
<keyword evidence="3" id="KW-0813">Transport</keyword>
<keyword evidence="4 9" id="KW-0812">Transmembrane</keyword>
<keyword evidence="6" id="KW-0406">Ion transport</keyword>
<comment type="subcellular location">
    <subcellularLocation>
        <location evidence="1">Membrane</location>
        <topology evidence="1">Multi-pass membrane protein</topology>
    </subcellularLocation>
</comment>
<feature type="transmembrane region" description="Helical" evidence="9">
    <location>
        <begin position="58"/>
        <end position="84"/>
    </location>
</feature>
<dbReference type="GO" id="GO:0016020">
    <property type="term" value="C:membrane"/>
    <property type="evidence" value="ECO:0007669"/>
    <property type="project" value="UniProtKB-SubCell"/>
</dbReference>
<dbReference type="InterPro" id="IPR020966">
    <property type="entry name" value="ALMT"/>
</dbReference>
<evidence type="ECO:0000256" key="6">
    <source>
        <dbReference type="ARBA" id="ARBA00023065"/>
    </source>
</evidence>
<protein>
    <recommendedName>
        <fullName evidence="12">Aluminum-activated malate transporter</fullName>
    </recommendedName>
</protein>
<dbReference type="EMBL" id="DF973245">
    <property type="protein sequence ID" value="GAU22335.1"/>
    <property type="molecule type" value="Genomic_DNA"/>
</dbReference>
<proteinExistence type="inferred from homology"/>
<evidence type="ECO:0000256" key="4">
    <source>
        <dbReference type="ARBA" id="ARBA00022692"/>
    </source>
</evidence>
<keyword evidence="11" id="KW-1185">Reference proteome</keyword>
<dbReference type="Proteomes" id="UP000242715">
    <property type="component" value="Unassembled WGS sequence"/>
</dbReference>
<evidence type="ECO:0000256" key="8">
    <source>
        <dbReference type="ARBA" id="ARBA00023303"/>
    </source>
</evidence>
<accession>A0A2Z6MGY3</accession>
<dbReference type="AlphaFoldDB" id="A0A2Z6MGY3"/>
<reference evidence="11" key="1">
    <citation type="journal article" date="2017" name="Front. Plant Sci.">
        <title>Climate Clever Clovers: New Paradigm to Reduce the Environmental Footprint of Ruminants by Breeding Low Methanogenic Forages Utilizing Haplotype Variation.</title>
        <authorList>
            <person name="Kaur P."/>
            <person name="Appels R."/>
            <person name="Bayer P.E."/>
            <person name="Keeble-Gagnere G."/>
            <person name="Wang J."/>
            <person name="Hirakawa H."/>
            <person name="Shirasawa K."/>
            <person name="Vercoe P."/>
            <person name="Stefanova K."/>
            <person name="Durmic Z."/>
            <person name="Nichols P."/>
            <person name="Revell C."/>
            <person name="Isobe S.N."/>
            <person name="Edwards D."/>
            <person name="Erskine W."/>
        </authorList>
    </citation>
    <scope>NUCLEOTIDE SEQUENCE [LARGE SCALE GENOMIC DNA]</scope>
    <source>
        <strain evidence="11">cv. Daliak</strain>
    </source>
</reference>
<organism evidence="10 11">
    <name type="scientific">Trifolium subterraneum</name>
    <name type="common">Subterranean clover</name>
    <dbReference type="NCBI Taxonomy" id="3900"/>
    <lineage>
        <taxon>Eukaryota</taxon>
        <taxon>Viridiplantae</taxon>
        <taxon>Streptophyta</taxon>
        <taxon>Embryophyta</taxon>
        <taxon>Tracheophyta</taxon>
        <taxon>Spermatophyta</taxon>
        <taxon>Magnoliopsida</taxon>
        <taxon>eudicotyledons</taxon>
        <taxon>Gunneridae</taxon>
        <taxon>Pentapetalae</taxon>
        <taxon>rosids</taxon>
        <taxon>fabids</taxon>
        <taxon>Fabales</taxon>
        <taxon>Fabaceae</taxon>
        <taxon>Papilionoideae</taxon>
        <taxon>50 kb inversion clade</taxon>
        <taxon>NPAAA clade</taxon>
        <taxon>Hologalegina</taxon>
        <taxon>IRL clade</taxon>
        <taxon>Trifolieae</taxon>
        <taxon>Trifolium</taxon>
    </lineage>
</organism>
<gene>
    <name evidence="10" type="ORF">TSUD_106630</name>
</gene>
<dbReference type="Pfam" id="PF11744">
    <property type="entry name" value="ALMT"/>
    <property type="match status" value="2"/>
</dbReference>
<dbReference type="GO" id="GO:0015743">
    <property type="term" value="P:malate transport"/>
    <property type="evidence" value="ECO:0007669"/>
    <property type="project" value="InterPro"/>
</dbReference>
<keyword evidence="5 9" id="KW-1133">Transmembrane helix</keyword>
<dbReference type="OrthoDB" id="68611at2759"/>
<evidence type="ECO:0000313" key="11">
    <source>
        <dbReference type="Proteomes" id="UP000242715"/>
    </source>
</evidence>
<dbReference type="GO" id="GO:0034220">
    <property type="term" value="P:monoatomic ion transmembrane transport"/>
    <property type="evidence" value="ECO:0007669"/>
    <property type="project" value="UniProtKB-KW"/>
</dbReference>
<dbReference type="PANTHER" id="PTHR31086">
    <property type="entry name" value="ALUMINUM-ACTIVATED MALATE TRANSPORTER 10"/>
    <property type="match status" value="1"/>
</dbReference>
<comment type="similarity">
    <text evidence="2">Belongs to the aromatic acid exporter (TC 2.A.85) family.</text>
</comment>
<keyword evidence="7 9" id="KW-0472">Membrane</keyword>
<evidence type="ECO:0000256" key="3">
    <source>
        <dbReference type="ARBA" id="ARBA00022448"/>
    </source>
</evidence>
<feature type="transmembrane region" description="Helical" evidence="9">
    <location>
        <begin position="28"/>
        <end position="46"/>
    </location>
</feature>
<evidence type="ECO:0000256" key="2">
    <source>
        <dbReference type="ARBA" id="ARBA00007079"/>
    </source>
</evidence>
<sequence>MLATWLAGALGAASNKIATLCGDKGKVVMTSIFVFVIAERVTFLRFSPKLKARYDYGMIIFILTFCLISLSDMTVCIFICPVWIGEDLHNKIAGNIERVADFLEGFGDEYFNNSENTEVGNDKQFLERYKGVLSSKSSEETMTPYEFRSRIQESCTTISLESGKALRESSLIIKKMSKSSTPKSHILNAKNAAESLKSILRTNPWEGADHFEIIPASTVASLLIDIVICVEQICEAVDELASLANFVPSELLHRGTVQPVSDTDSSVHIVTVSE</sequence>
<keyword evidence="8" id="KW-0407">Ion channel</keyword>
<evidence type="ECO:0000256" key="9">
    <source>
        <dbReference type="SAM" id="Phobius"/>
    </source>
</evidence>
<evidence type="ECO:0000256" key="7">
    <source>
        <dbReference type="ARBA" id="ARBA00023136"/>
    </source>
</evidence>
<evidence type="ECO:0000313" key="10">
    <source>
        <dbReference type="EMBL" id="GAU22335.1"/>
    </source>
</evidence>
<evidence type="ECO:0008006" key="12">
    <source>
        <dbReference type="Google" id="ProtNLM"/>
    </source>
</evidence>
<name>A0A2Z6MGY3_TRISU</name>